<feature type="non-terminal residue" evidence="2">
    <location>
        <position position="199"/>
    </location>
</feature>
<sequence length="199" mass="21612">RSAFSSSEPLRGTPGQTLKERNFGRYSQLRSGAANGEKSSRTSLRCQLGNEPLAPVTALERAAVGLLALVLGLVLSWSPGPVRAEDLERDSVEAAWGFISRNFYDQTYNGQDWNAAHQRYLERSRKGEKAAALTREMVDSLGDRFSRVIDAGTFEQLMAYDPLGVGLVLTRNQELSKGCATATIIVARAVFGGRGVAFA</sequence>
<dbReference type="Pfam" id="PF14684">
    <property type="entry name" value="Tricorn_C1"/>
    <property type="match status" value="1"/>
</dbReference>
<dbReference type="EMBL" id="CAJNNV010027446">
    <property type="protein sequence ID" value="CAE8620412.1"/>
    <property type="molecule type" value="Genomic_DNA"/>
</dbReference>
<dbReference type="InterPro" id="IPR029045">
    <property type="entry name" value="ClpP/crotonase-like_dom_sf"/>
</dbReference>
<dbReference type="InterPro" id="IPR028204">
    <property type="entry name" value="Tricorn_C1"/>
</dbReference>
<comment type="caution">
    <text evidence="2">The sequence shown here is derived from an EMBL/GenBank/DDBJ whole genome shotgun (WGS) entry which is preliminary data.</text>
</comment>
<accession>A0A813G1S6</accession>
<evidence type="ECO:0000313" key="2">
    <source>
        <dbReference type="EMBL" id="CAE8620412.1"/>
    </source>
</evidence>
<dbReference type="AlphaFoldDB" id="A0A813G1S6"/>
<feature type="domain" description="Tricorn protease C1" evidence="1">
    <location>
        <begin position="93"/>
        <end position="122"/>
    </location>
</feature>
<gene>
    <name evidence="2" type="ORF">PGLA1383_LOCUS37973</name>
</gene>
<dbReference type="Gene3D" id="3.30.750.44">
    <property type="match status" value="1"/>
</dbReference>
<dbReference type="SUPFAM" id="SSF52096">
    <property type="entry name" value="ClpP/crotonase"/>
    <property type="match status" value="1"/>
</dbReference>
<keyword evidence="3" id="KW-1185">Reference proteome</keyword>
<evidence type="ECO:0000259" key="1">
    <source>
        <dbReference type="Pfam" id="PF14684"/>
    </source>
</evidence>
<dbReference type="Proteomes" id="UP000654075">
    <property type="component" value="Unassembled WGS sequence"/>
</dbReference>
<name>A0A813G1S6_POLGL</name>
<protein>
    <recommendedName>
        <fullName evidence="1">Tricorn protease C1 domain-containing protein</fullName>
    </recommendedName>
</protein>
<evidence type="ECO:0000313" key="3">
    <source>
        <dbReference type="Proteomes" id="UP000654075"/>
    </source>
</evidence>
<reference evidence="2" key="1">
    <citation type="submission" date="2021-02" db="EMBL/GenBank/DDBJ databases">
        <authorList>
            <person name="Dougan E. K."/>
            <person name="Rhodes N."/>
            <person name="Thang M."/>
            <person name="Chan C."/>
        </authorList>
    </citation>
    <scope>NUCLEOTIDE SEQUENCE</scope>
</reference>
<organism evidence="2 3">
    <name type="scientific">Polarella glacialis</name>
    <name type="common">Dinoflagellate</name>
    <dbReference type="NCBI Taxonomy" id="89957"/>
    <lineage>
        <taxon>Eukaryota</taxon>
        <taxon>Sar</taxon>
        <taxon>Alveolata</taxon>
        <taxon>Dinophyceae</taxon>
        <taxon>Suessiales</taxon>
        <taxon>Suessiaceae</taxon>
        <taxon>Polarella</taxon>
    </lineage>
</organism>
<feature type="non-terminal residue" evidence="2">
    <location>
        <position position="1"/>
    </location>
</feature>
<proteinExistence type="predicted"/>